<keyword evidence="2" id="KW-0285">Flavoprotein</keyword>
<organism evidence="7 10">
    <name type="scientific">Methanohalophilus halophilus</name>
    <dbReference type="NCBI Taxonomy" id="2177"/>
    <lineage>
        <taxon>Archaea</taxon>
        <taxon>Methanobacteriati</taxon>
        <taxon>Methanobacteriota</taxon>
        <taxon>Stenosarchaea group</taxon>
        <taxon>Methanomicrobia</taxon>
        <taxon>Methanosarcinales</taxon>
        <taxon>Methanosarcinaceae</taxon>
        <taxon>Methanohalophilus</taxon>
    </lineage>
</organism>
<dbReference type="InterPro" id="IPR035587">
    <property type="entry name" value="DUS-like_FMN-bd"/>
</dbReference>
<keyword evidence="3" id="KW-0288">FMN</keyword>
<dbReference type="STRING" id="2177.BHR79_01755"/>
<evidence type="ECO:0000256" key="5">
    <source>
        <dbReference type="ARBA" id="ARBA00023002"/>
    </source>
</evidence>
<keyword evidence="10" id="KW-1185">Reference proteome</keyword>
<evidence type="ECO:0000313" key="10">
    <source>
        <dbReference type="Proteomes" id="UP000186879"/>
    </source>
</evidence>
<reference evidence="8 12" key="3">
    <citation type="submission" date="2018-10" db="EMBL/GenBank/DDBJ databases">
        <title>Cultivation of a novel Methanohalophilus strain from Kebrit Deep of the Red Sea and a genomic comparison of members of the genus Methanohalophilus.</title>
        <authorList>
            <person name="Guan Y."/>
            <person name="Ngugi D.K."/>
            <person name="Stingl U."/>
        </authorList>
    </citation>
    <scope>NUCLEOTIDE SEQUENCE [LARGE SCALE GENOMIC DNA]</scope>
    <source>
        <strain evidence="8 12">DSM 3094</strain>
    </source>
</reference>
<dbReference type="AlphaFoldDB" id="A0A1L3Q0F7"/>
<comment type="cofactor">
    <cofactor evidence="1">
        <name>FMN</name>
        <dbReference type="ChEBI" id="CHEBI:58210"/>
    </cofactor>
</comment>
<dbReference type="InterPro" id="IPR018517">
    <property type="entry name" value="tRNA_hU_synthase_CS"/>
</dbReference>
<dbReference type="SUPFAM" id="SSF51395">
    <property type="entry name" value="FMN-linked oxidoreductases"/>
    <property type="match status" value="1"/>
</dbReference>
<dbReference type="EMBL" id="CP017921">
    <property type="protein sequence ID" value="APH38335.1"/>
    <property type="molecule type" value="Genomic_DNA"/>
</dbReference>
<keyword evidence="5" id="KW-0560">Oxidoreductase</keyword>
<gene>
    <name evidence="8" type="primary">dusB</name>
    <name evidence="7" type="ORF">BHR79_01755</name>
    <name evidence="8" type="ORF">EFE40_01030</name>
    <name evidence="9" type="ORF">SAMN04515625_0175</name>
</gene>
<evidence type="ECO:0000313" key="8">
    <source>
        <dbReference type="EMBL" id="RNI11078.1"/>
    </source>
</evidence>
<dbReference type="GeneID" id="30582442"/>
<dbReference type="InterPro" id="IPR004652">
    <property type="entry name" value="DusB-like"/>
</dbReference>
<evidence type="ECO:0000256" key="1">
    <source>
        <dbReference type="ARBA" id="ARBA00001917"/>
    </source>
</evidence>
<dbReference type="PROSITE" id="PS01136">
    <property type="entry name" value="UPF0034"/>
    <property type="match status" value="1"/>
</dbReference>
<proteinExistence type="predicted"/>
<evidence type="ECO:0000256" key="3">
    <source>
        <dbReference type="ARBA" id="ARBA00022643"/>
    </source>
</evidence>
<dbReference type="GO" id="GO:0050660">
    <property type="term" value="F:flavin adenine dinucleotide binding"/>
    <property type="evidence" value="ECO:0007669"/>
    <property type="project" value="InterPro"/>
</dbReference>
<name>A0A1L3Q0F7_9EURY</name>
<evidence type="ECO:0000313" key="12">
    <source>
        <dbReference type="Proteomes" id="UP000267921"/>
    </source>
</evidence>
<dbReference type="GO" id="GO:0017150">
    <property type="term" value="F:tRNA dihydrouridine synthase activity"/>
    <property type="evidence" value="ECO:0007669"/>
    <property type="project" value="InterPro"/>
</dbReference>
<protein>
    <submittedName>
        <fullName evidence="9">Putative TIM-barrel protein, nifR3 family</fullName>
    </submittedName>
    <submittedName>
        <fullName evidence="7">tRNA dihydrouridine synthase DusB</fullName>
    </submittedName>
</protein>
<dbReference type="KEGG" id="mhaz:BHR79_01755"/>
<dbReference type="Proteomes" id="UP000267921">
    <property type="component" value="Unassembled WGS sequence"/>
</dbReference>
<evidence type="ECO:0000259" key="6">
    <source>
        <dbReference type="Pfam" id="PF01207"/>
    </source>
</evidence>
<reference evidence="7 10" key="1">
    <citation type="submission" date="2016-10" db="EMBL/GenBank/DDBJ databases">
        <title>Methanohalophilus halophilus.</title>
        <authorList>
            <person name="L'haridon S."/>
        </authorList>
    </citation>
    <scope>NUCLEOTIDE SEQUENCE [LARGE SCALE GENOMIC DNA]</scope>
    <source>
        <strain evidence="7 10">Z-7982</strain>
    </source>
</reference>
<dbReference type="InterPro" id="IPR013785">
    <property type="entry name" value="Aldolase_TIM"/>
</dbReference>
<dbReference type="RefSeq" id="WP_072560636.1">
    <property type="nucleotide sequence ID" value="NZ_CP017921.1"/>
</dbReference>
<dbReference type="InterPro" id="IPR001269">
    <property type="entry name" value="DUS_fam"/>
</dbReference>
<dbReference type="Gene3D" id="3.20.20.70">
    <property type="entry name" value="Aldolase class I"/>
    <property type="match status" value="1"/>
</dbReference>
<dbReference type="EMBL" id="FNMU01000001">
    <property type="protein sequence ID" value="SDW02960.1"/>
    <property type="molecule type" value="Genomic_DNA"/>
</dbReference>
<dbReference type="EMBL" id="RJJG01000001">
    <property type="protein sequence ID" value="RNI11078.1"/>
    <property type="molecule type" value="Genomic_DNA"/>
</dbReference>
<dbReference type="PIRSF" id="PIRSF006621">
    <property type="entry name" value="Dus"/>
    <property type="match status" value="1"/>
</dbReference>
<evidence type="ECO:0000313" key="7">
    <source>
        <dbReference type="EMBL" id="APH38335.1"/>
    </source>
</evidence>
<feature type="domain" description="DUS-like FMN-binding" evidence="6">
    <location>
        <begin position="13"/>
        <end position="304"/>
    </location>
</feature>
<evidence type="ECO:0000313" key="9">
    <source>
        <dbReference type="EMBL" id="SDW02960.1"/>
    </source>
</evidence>
<dbReference type="Proteomes" id="UP000186879">
    <property type="component" value="Chromosome"/>
</dbReference>
<evidence type="ECO:0000313" key="11">
    <source>
        <dbReference type="Proteomes" id="UP000198669"/>
    </source>
</evidence>
<dbReference type="NCBIfam" id="TIGR00737">
    <property type="entry name" value="nifR3_yhdG"/>
    <property type="match status" value="1"/>
</dbReference>
<evidence type="ECO:0000256" key="4">
    <source>
        <dbReference type="ARBA" id="ARBA00022694"/>
    </source>
</evidence>
<dbReference type="PANTHER" id="PTHR11082:SF25">
    <property type="entry name" value="DUS-LIKE FMN-BINDING DOMAIN-CONTAINING PROTEIN"/>
    <property type="match status" value="1"/>
</dbReference>
<accession>A0A1L3Q0F7</accession>
<dbReference type="Proteomes" id="UP000198669">
    <property type="component" value="Unassembled WGS sequence"/>
</dbReference>
<keyword evidence="4" id="KW-0819">tRNA processing</keyword>
<dbReference type="Pfam" id="PF01207">
    <property type="entry name" value="Dus"/>
    <property type="match status" value="1"/>
</dbReference>
<dbReference type="CDD" id="cd02801">
    <property type="entry name" value="DUS_like_FMN"/>
    <property type="match status" value="1"/>
</dbReference>
<dbReference type="OrthoDB" id="131706at2157"/>
<reference evidence="9 11" key="2">
    <citation type="submission" date="2016-10" db="EMBL/GenBank/DDBJ databases">
        <authorList>
            <person name="de Groot N.N."/>
        </authorList>
    </citation>
    <scope>NUCLEOTIDE SEQUENCE [LARGE SCALE GENOMIC DNA]</scope>
    <source>
        <strain evidence="9 11">Z-7982</strain>
    </source>
</reference>
<evidence type="ECO:0000256" key="2">
    <source>
        <dbReference type="ARBA" id="ARBA00022630"/>
    </source>
</evidence>
<dbReference type="PANTHER" id="PTHR11082">
    <property type="entry name" value="TRNA-DIHYDROURIDINE SYNTHASE"/>
    <property type="match status" value="1"/>
</dbReference>
<sequence>MQIGKIRLGGNLLLAPMAEVTNLAYRVICRRRGASFAFTEMINSEAILHDNAKSHQMALSCPDEGIFGVQIFGSSPVSMAKAACLIESETSPSIIDINAGCPSPRIRKTGAGSMLMENPDVLENIIQCVVESVTVPVTVKIRVFRDVSQTVELASRLENAGVSAVTVHGRTAMQQYSGVANHLYARRIKEKLSIPVIANGDIRDGAFAARVLEYTGCDGLMIGRAAMGNPDIFSRIAASLESGTEFPPAGCDQRKSSLEEYLKLLETYGLDKKVNLAAHSAWFTRGLAGSRAFRKSIQNVKSSEGIISRMEMLCRET</sequence>